<evidence type="ECO:0000313" key="1">
    <source>
        <dbReference type="EMBL" id="MDT0643802.1"/>
    </source>
</evidence>
<evidence type="ECO:0000313" key="2">
    <source>
        <dbReference type="Proteomes" id="UP001262889"/>
    </source>
</evidence>
<accession>A0ABU3CBT4</accession>
<reference evidence="1 2" key="1">
    <citation type="submission" date="2023-09" db="EMBL/GenBank/DDBJ databases">
        <authorList>
            <person name="Rey-Velasco X."/>
        </authorList>
    </citation>
    <scope>NUCLEOTIDE SEQUENCE [LARGE SCALE GENOMIC DNA]</scope>
    <source>
        <strain evidence="1 2">F363</strain>
    </source>
</reference>
<proteinExistence type="predicted"/>
<organism evidence="1 2">
    <name type="scientific">Autumnicola tepida</name>
    <dbReference type="NCBI Taxonomy" id="3075595"/>
    <lineage>
        <taxon>Bacteria</taxon>
        <taxon>Pseudomonadati</taxon>
        <taxon>Bacteroidota</taxon>
        <taxon>Flavobacteriia</taxon>
        <taxon>Flavobacteriales</taxon>
        <taxon>Flavobacteriaceae</taxon>
        <taxon>Autumnicola</taxon>
    </lineage>
</organism>
<protein>
    <recommendedName>
        <fullName evidence="3">Lipoprotein</fullName>
    </recommendedName>
</protein>
<dbReference type="Proteomes" id="UP001262889">
    <property type="component" value="Unassembled WGS sequence"/>
</dbReference>
<dbReference type="RefSeq" id="WP_311535422.1">
    <property type="nucleotide sequence ID" value="NZ_JAVRHQ010000017.1"/>
</dbReference>
<dbReference type="EMBL" id="JAVRHQ010000017">
    <property type="protein sequence ID" value="MDT0643802.1"/>
    <property type="molecule type" value="Genomic_DNA"/>
</dbReference>
<gene>
    <name evidence="1" type="ORF">RM553_13255</name>
</gene>
<name>A0ABU3CBT4_9FLAO</name>
<comment type="caution">
    <text evidence="1">The sequence shown here is derived from an EMBL/GenBank/DDBJ whole genome shotgun (WGS) entry which is preliminary data.</text>
</comment>
<evidence type="ECO:0008006" key="3">
    <source>
        <dbReference type="Google" id="ProtNLM"/>
    </source>
</evidence>
<keyword evidence="2" id="KW-1185">Reference proteome</keyword>
<sequence>MMSPRFFAGKAVWFTAFSLFSILFHSCSPDEGLITESTSAEEDYSPGKTYKGIFATYNSKYRGTFQLEVSESTFEYEKSDYHANAVLTVQTGKTYTAKFIRAEEVSKSSNFKLTFDSEDFSFVFSLDANNKPVFKEVVFKNEQGAMIAAEETENKTIIPITGTYKCTNCQEKDSINGVPLNNEERTFNMMLTTEDGSSSMTIQASLGILVDNEVIVEKSCTTVGEYTTCEFSNGIYGSNEPVTWTGMHRYKTVTTDTSSACSSVSGHISFESAEAGIIEGDFSSDSTCPED</sequence>